<dbReference type="EMBL" id="JACHKF010000001">
    <property type="protein sequence ID" value="MBB6565739.1"/>
    <property type="molecule type" value="Genomic_DNA"/>
</dbReference>
<dbReference type="GO" id="GO:0016853">
    <property type="term" value="F:isomerase activity"/>
    <property type="evidence" value="ECO:0007669"/>
    <property type="project" value="UniProtKB-KW"/>
</dbReference>
<dbReference type="Pfam" id="PF07883">
    <property type="entry name" value="Cupin_2"/>
    <property type="match status" value="1"/>
</dbReference>
<dbReference type="Proteomes" id="UP000553957">
    <property type="component" value="Unassembled WGS sequence"/>
</dbReference>
<proteinExistence type="predicted"/>
<dbReference type="InterPro" id="IPR011051">
    <property type="entry name" value="RmlC_Cupin_sf"/>
</dbReference>
<protein>
    <submittedName>
        <fullName evidence="2">Mannose-6-phosphate isomerase-like protein (Cupin superfamily)</fullName>
    </submittedName>
</protein>
<dbReference type="RefSeq" id="WP_337796675.1">
    <property type="nucleotide sequence ID" value="NZ_BAAAGT010000001.1"/>
</dbReference>
<dbReference type="InterPro" id="IPR013096">
    <property type="entry name" value="Cupin_2"/>
</dbReference>
<dbReference type="Gene3D" id="2.60.120.10">
    <property type="entry name" value="Jelly Rolls"/>
    <property type="match status" value="1"/>
</dbReference>
<name>A0A841S3E6_9ACTN</name>
<evidence type="ECO:0000259" key="1">
    <source>
        <dbReference type="Pfam" id="PF07883"/>
    </source>
</evidence>
<gene>
    <name evidence="2" type="ORF">HNR71_001376</name>
</gene>
<dbReference type="InterPro" id="IPR014710">
    <property type="entry name" value="RmlC-like_jellyroll"/>
</dbReference>
<comment type="caution">
    <text evidence="2">The sequence shown here is derived from an EMBL/GenBank/DDBJ whole genome shotgun (WGS) entry which is preliminary data.</text>
</comment>
<evidence type="ECO:0000313" key="3">
    <source>
        <dbReference type="Proteomes" id="UP000553957"/>
    </source>
</evidence>
<dbReference type="AlphaFoldDB" id="A0A841S3E6"/>
<feature type="domain" description="Cupin type-2" evidence="1">
    <location>
        <begin position="32"/>
        <end position="96"/>
    </location>
</feature>
<evidence type="ECO:0000313" key="2">
    <source>
        <dbReference type="EMBL" id="MBB6565739.1"/>
    </source>
</evidence>
<sequence length="105" mass="11197">MKKLAGAGAYRPGVPNDFVEHLRTGSMSVGTYSIPAGGVDDQAPHHEEEIYVVTAGRATIVTPGGAELIEPGDVLFVAAEEEHRFVDITEDLALLVFFAPPYSGR</sequence>
<dbReference type="SUPFAM" id="SSF51182">
    <property type="entry name" value="RmlC-like cupins"/>
    <property type="match status" value="1"/>
</dbReference>
<accession>A0A841S3E6</accession>
<reference evidence="2 3" key="1">
    <citation type="submission" date="2020-08" db="EMBL/GenBank/DDBJ databases">
        <title>Sequencing the genomes of 1000 actinobacteria strains.</title>
        <authorList>
            <person name="Klenk H.-P."/>
        </authorList>
    </citation>
    <scope>NUCLEOTIDE SEQUENCE [LARGE SCALE GENOMIC DNA]</scope>
    <source>
        <strain evidence="2 3">DSM 15626</strain>
    </source>
</reference>
<keyword evidence="2" id="KW-0413">Isomerase</keyword>
<organism evidence="2 3">
    <name type="scientific">Kribbella sandramycini</name>
    <dbReference type="NCBI Taxonomy" id="60450"/>
    <lineage>
        <taxon>Bacteria</taxon>
        <taxon>Bacillati</taxon>
        <taxon>Actinomycetota</taxon>
        <taxon>Actinomycetes</taxon>
        <taxon>Propionibacteriales</taxon>
        <taxon>Kribbellaceae</taxon>
        <taxon>Kribbella</taxon>
    </lineage>
</organism>